<evidence type="ECO:0000259" key="7">
    <source>
        <dbReference type="Pfam" id="PF13734"/>
    </source>
</evidence>
<protein>
    <submittedName>
        <fullName evidence="8">T9SS type A sorting domain-containing protein</fullName>
    </submittedName>
</protein>
<dbReference type="EMBL" id="JABKKJ010000001">
    <property type="protein sequence ID" value="NPE24177.1"/>
    <property type="molecule type" value="Genomic_DNA"/>
</dbReference>
<comment type="similarity">
    <text evidence="1">Belongs to the peptidase C10 family.</text>
</comment>
<name>A0ABX2AYH3_9BACT</name>
<evidence type="ECO:0000256" key="6">
    <source>
        <dbReference type="SAM" id="SignalP"/>
    </source>
</evidence>
<keyword evidence="5" id="KW-0788">Thiol protease</keyword>
<dbReference type="PRINTS" id="PR00797">
    <property type="entry name" value="STREPTOPAIN"/>
</dbReference>
<sequence length="951" mass="103233">MKRYILSLSCLALGIVSAIAGPIGRNRAEALAKDFMNKRCSTTASLKCIPVRKGAKAQAKDNEKLYVFNIGSDEGFVVVAGDDNAVPVLGYADTGCFNSKDIPANMAEWLKLNEIYVEHCARAGAPQTAGTSRQGTVVVDPLLGDINWGQDYPFNEKCPTYTSGGTAKHYYVGCVATAATQIMKYHNYPQRGTGNKSYTWNGKELAADFGSTVYDWNNMLPFYPETGATPSQTDAAATLAANFGIAVEMDYLPEGSGALSMLVPGALRDYFGYDGATVMRKRAYYSSSEWLELIKGELDAGRPVYYGATSDTGTGGHAFVCDGYDSEGYVHINWGWYGRSNGYFLVNHLNPSELGVGGGTGGYNRDQEIITGIQPATGTNNGFCRPLYSSSVYCSYFGTDFMLMTNLSNYDTKPFDGEVGVALTKGGTTVKMLHVESLHMDGYGKNRGSSSIPLFTIKGISTNTGTSVADGEYDIILVFRESAEADWQTIRHENSSRGAVKATVKNGVITTDNDNATHPDVSMLTPLTPDGDVYAQGSALFRMKLRNNSSNFDLKRITMVFVPEDNAEKEWAYSNYANVYNESTESIDFLINLDSSMPEGTYHITLFEDGHRDHPFKLAEGDEGIITVLPPSAVPVMRMTQNALWRNATDTDILQGDNVTIALNARNYAAAGKVGMTTWLTDVNKPENSYLFQQKNLEVGQGEAVTGTFYRKLPVDPGTYRVDVKYTTEDGNTTTDAVAEACTETMTVGENTSDVLVNAVSLNFPDIIYKGENATGSITLQAPQKFIGTVYIRARQHTITNGEIIYMGSQTINAGETKTINFTYRSPAVAPGEYVILVEAKQGGKEGTVGSYRNCYKLFAVKERPTGITDITAGNESNGNISVAYGDGMLQICNGKGYNINKVEVFGANGQCVLSAGNIKGNCIPANTLGHGMYIARIYTDRGTFNNKFIK</sequence>
<dbReference type="InterPro" id="IPR025896">
    <property type="entry name" value="Spi_Prtas-inh"/>
</dbReference>
<evidence type="ECO:0000256" key="3">
    <source>
        <dbReference type="ARBA" id="ARBA00022729"/>
    </source>
</evidence>
<feature type="signal peptide" evidence="6">
    <location>
        <begin position="1"/>
        <end position="20"/>
    </location>
</feature>
<keyword evidence="4" id="KW-0378">Hydrolase</keyword>
<dbReference type="Pfam" id="PF01640">
    <property type="entry name" value="Peptidase_C10"/>
    <property type="match status" value="1"/>
</dbReference>
<proteinExistence type="inferred from homology"/>
<evidence type="ECO:0000256" key="1">
    <source>
        <dbReference type="ARBA" id="ARBA00009693"/>
    </source>
</evidence>
<dbReference type="InterPro" id="IPR044934">
    <property type="entry name" value="Streptopain_sf"/>
</dbReference>
<accession>A0ABX2AYH3</accession>
<dbReference type="SUPFAM" id="SSF54001">
    <property type="entry name" value="Cysteine proteinases"/>
    <property type="match status" value="1"/>
</dbReference>
<dbReference type="InterPro" id="IPR000200">
    <property type="entry name" value="Peptidase_C10"/>
</dbReference>
<keyword evidence="2" id="KW-0645">Protease</keyword>
<evidence type="ECO:0000256" key="2">
    <source>
        <dbReference type="ARBA" id="ARBA00022670"/>
    </source>
</evidence>
<dbReference type="RefSeq" id="WP_172343694.1">
    <property type="nucleotide sequence ID" value="NZ_CASYYZ010000037.1"/>
</dbReference>
<dbReference type="Proteomes" id="UP000820977">
    <property type="component" value="Unassembled WGS sequence"/>
</dbReference>
<dbReference type="InterPro" id="IPR038765">
    <property type="entry name" value="Papain-like_cys_pep_sf"/>
</dbReference>
<evidence type="ECO:0000256" key="4">
    <source>
        <dbReference type="ARBA" id="ARBA00022801"/>
    </source>
</evidence>
<feature type="domain" description="Spi protease inhibitor" evidence="7">
    <location>
        <begin position="21"/>
        <end position="112"/>
    </location>
</feature>
<dbReference type="NCBIfam" id="TIGR04183">
    <property type="entry name" value="Por_Secre_tail"/>
    <property type="match status" value="1"/>
</dbReference>
<gene>
    <name evidence="8" type="ORF">HPS54_01365</name>
</gene>
<keyword evidence="9" id="KW-1185">Reference proteome</keyword>
<evidence type="ECO:0000313" key="8">
    <source>
        <dbReference type="EMBL" id="NPE24177.1"/>
    </source>
</evidence>
<dbReference type="InterPro" id="IPR026444">
    <property type="entry name" value="Secre_tail"/>
</dbReference>
<dbReference type="Pfam" id="PF13734">
    <property type="entry name" value="Inhibitor_I69"/>
    <property type="match status" value="1"/>
</dbReference>
<keyword evidence="3 6" id="KW-0732">Signal</keyword>
<feature type="chain" id="PRO_5045854269" evidence="6">
    <location>
        <begin position="21"/>
        <end position="951"/>
    </location>
</feature>
<reference evidence="8 9" key="1">
    <citation type="submission" date="2020-05" db="EMBL/GenBank/DDBJ databases">
        <title>Distinct polysaccharide utilization as determinants for interspecies competition between intestinal Prevotella spp.</title>
        <authorList>
            <person name="Galvez E.J.C."/>
            <person name="Iljazovic A."/>
            <person name="Strowig T."/>
        </authorList>
    </citation>
    <scope>NUCLEOTIDE SEQUENCE [LARGE SCALE GENOMIC DNA]</scope>
    <source>
        <strain evidence="8 9">PCHR</strain>
    </source>
</reference>
<evidence type="ECO:0000256" key="5">
    <source>
        <dbReference type="ARBA" id="ARBA00022807"/>
    </source>
</evidence>
<evidence type="ECO:0000313" key="9">
    <source>
        <dbReference type="Proteomes" id="UP000820977"/>
    </source>
</evidence>
<organism evidence="8 9">
    <name type="scientific">Xylanibacter caecicola</name>
    <dbReference type="NCBI Taxonomy" id="2736294"/>
    <lineage>
        <taxon>Bacteria</taxon>
        <taxon>Pseudomonadati</taxon>
        <taxon>Bacteroidota</taxon>
        <taxon>Bacteroidia</taxon>
        <taxon>Bacteroidales</taxon>
        <taxon>Prevotellaceae</taxon>
        <taxon>Xylanibacter</taxon>
    </lineage>
</organism>
<comment type="caution">
    <text evidence="8">The sequence shown here is derived from an EMBL/GenBank/DDBJ whole genome shotgun (WGS) entry which is preliminary data.</text>
</comment>
<dbReference type="Gene3D" id="3.90.70.50">
    <property type="entry name" value="Peptidase C10, streptopain"/>
    <property type="match status" value="1"/>
</dbReference>